<proteinExistence type="predicted"/>
<keyword evidence="2" id="KW-1185">Reference proteome</keyword>
<dbReference type="AlphaFoldDB" id="A0A1A9V6E4"/>
<dbReference type="VEuPathDB" id="VectorBase:GAUT027453"/>
<dbReference type="EnsemblMetazoa" id="GAUT027453-RA">
    <property type="protein sequence ID" value="GAUT027453-PA"/>
    <property type="gene ID" value="GAUT027453"/>
</dbReference>
<evidence type="ECO:0000313" key="1">
    <source>
        <dbReference type="EnsemblMetazoa" id="GAUT027453-PA"/>
    </source>
</evidence>
<dbReference type="Proteomes" id="UP000078200">
    <property type="component" value="Unassembled WGS sequence"/>
</dbReference>
<evidence type="ECO:0000313" key="2">
    <source>
        <dbReference type="Proteomes" id="UP000078200"/>
    </source>
</evidence>
<reference evidence="1" key="1">
    <citation type="submission" date="2020-05" db="UniProtKB">
        <authorList>
            <consortium name="EnsemblMetazoa"/>
        </authorList>
    </citation>
    <scope>IDENTIFICATION</scope>
    <source>
        <strain evidence="1">TTRI</strain>
    </source>
</reference>
<sequence>MYSKDCSSRLNFQEKQSYASKCSYKESSVTITLTFVLEKNRKWMKGGFISNSASTMFTTLFGWKAKKISITATLDFFAAIFNAKKVANELCILLSTTVRDVVDDLCLYPGINKLPMGIKNFHL</sequence>
<accession>A0A1A9V6E4</accession>
<name>A0A1A9V6E4_GLOAU</name>
<organism evidence="1 2">
    <name type="scientific">Glossina austeni</name>
    <name type="common">Savannah tsetse fly</name>
    <dbReference type="NCBI Taxonomy" id="7395"/>
    <lineage>
        <taxon>Eukaryota</taxon>
        <taxon>Metazoa</taxon>
        <taxon>Ecdysozoa</taxon>
        <taxon>Arthropoda</taxon>
        <taxon>Hexapoda</taxon>
        <taxon>Insecta</taxon>
        <taxon>Pterygota</taxon>
        <taxon>Neoptera</taxon>
        <taxon>Endopterygota</taxon>
        <taxon>Diptera</taxon>
        <taxon>Brachycera</taxon>
        <taxon>Muscomorpha</taxon>
        <taxon>Hippoboscoidea</taxon>
        <taxon>Glossinidae</taxon>
        <taxon>Glossina</taxon>
    </lineage>
</organism>
<protein>
    <submittedName>
        <fullName evidence="1">Uncharacterized protein</fullName>
    </submittedName>
</protein>